<evidence type="ECO:0000256" key="1">
    <source>
        <dbReference type="SAM" id="MobiDB-lite"/>
    </source>
</evidence>
<evidence type="ECO:0000313" key="3">
    <source>
        <dbReference type="Proteomes" id="UP000789342"/>
    </source>
</evidence>
<evidence type="ECO:0000313" key="2">
    <source>
        <dbReference type="EMBL" id="CAG8642287.1"/>
    </source>
</evidence>
<organism evidence="2 3">
    <name type="scientific">Acaulospora morrowiae</name>
    <dbReference type="NCBI Taxonomy" id="94023"/>
    <lineage>
        <taxon>Eukaryota</taxon>
        <taxon>Fungi</taxon>
        <taxon>Fungi incertae sedis</taxon>
        <taxon>Mucoromycota</taxon>
        <taxon>Glomeromycotina</taxon>
        <taxon>Glomeromycetes</taxon>
        <taxon>Diversisporales</taxon>
        <taxon>Acaulosporaceae</taxon>
        <taxon>Acaulospora</taxon>
    </lineage>
</organism>
<dbReference type="AlphaFoldDB" id="A0A9N9DP23"/>
<feature type="non-terminal residue" evidence="2">
    <location>
        <position position="1"/>
    </location>
</feature>
<keyword evidence="3" id="KW-1185">Reference proteome</keyword>
<dbReference type="Proteomes" id="UP000789342">
    <property type="component" value="Unassembled WGS sequence"/>
</dbReference>
<protein>
    <submittedName>
        <fullName evidence="2">12188_t:CDS:1</fullName>
    </submittedName>
</protein>
<reference evidence="2" key="1">
    <citation type="submission" date="2021-06" db="EMBL/GenBank/DDBJ databases">
        <authorList>
            <person name="Kallberg Y."/>
            <person name="Tangrot J."/>
            <person name="Rosling A."/>
        </authorList>
    </citation>
    <scope>NUCLEOTIDE SEQUENCE</scope>
    <source>
        <strain evidence="2">CL551</strain>
    </source>
</reference>
<dbReference type="EMBL" id="CAJVPV010009520">
    <property type="protein sequence ID" value="CAG8642287.1"/>
    <property type="molecule type" value="Genomic_DNA"/>
</dbReference>
<name>A0A9N9DP23_9GLOM</name>
<comment type="caution">
    <text evidence="2">The sequence shown here is derived from an EMBL/GenBank/DDBJ whole genome shotgun (WGS) entry which is preliminary data.</text>
</comment>
<accession>A0A9N9DP23</accession>
<feature type="region of interest" description="Disordered" evidence="1">
    <location>
        <begin position="86"/>
        <end position="127"/>
    </location>
</feature>
<sequence>NELEVPISHYEVKGLTRPDESKAGEEVMCEEILSPAVYLTTLEEVPTPEDEEEPALEEPKLDLDSLTKKERVEVIKLFETREGLFAKELDELTQTDEKYPKKKEETSRSGELYGKSEEKQTQSKPDD</sequence>
<proteinExistence type="predicted"/>
<gene>
    <name evidence="2" type="ORF">AMORRO_LOCUS9572</name>
</gene>